<sequence>MLVLVHGGLWDEPMDAAAFWERPGVVDGLRAAGVAVAAPDRAMRAGSWAAEAAHLAARLPDGPPVVLVGGSNGCSAAVRLALAVPDRVRALVLAWPATAGDERLDGRIREALPEAAGLLAGGTLRGVADAELAGLRLPVAVLPAAPENPVHQRRTVDALLGLVPGAVELPGCPEPPHPAFRPEPLVAALAGWAAWADGPGATRGPGNGGPGAAAGSPPVRAGASGSVPTARSGADASMGSGHQQLGLAVPRAPDCASPGGGLTSS</sequence>
<reference evidence="2" key="1">
    <citation type="submission" date="2023-02" db="EMBL/GenBank/DDBJ databases">
        <title>Kitasatospora phosalacinea NBRC 14627.</title>
        <authorList>
            <person name="Ichikawa N."/>
            <person name="Sato H."/>
            <person name="Tonouchi N."/>
        </authorList>
    </citation>
    <scope>NUCLEOTIDE SEQUENCE</scope>
    <source>
        <strain evidence="2">NBRC 14627</strain>
    </source>
</reference>
<dbReference type="EMBL" id="BSSA01000004">
    <property type="protein sequence ID" value="GLW69510.1"/>
    <property type="molecule type" value="Genomic_DNA"/>
</dbReference>
<dbReference type="Proteomes" id="UP001165041">
    <property type="component" value="Unassembled WGS sequence"/>
</dbReference>
<dbReference type="AlphaFoldDB" id="A0A9W6Q3N3"/>
<feature type="region of interest" description="Disordered" evidence="1">
    <location>
        <begin position="197"/>
        <end position="265"/>
    </location>
</feature>
<dbReference type="InterPro" id="IPR029058">
    <property type="entry name" value="AB_hydrolase_fold"/>
</dbReference>
<comment type="caution">
    <text evidence="2">The sequence shown here is derived from an EMBL/GenBank/DDBJ whole genome shotgun (WGS) entry which is preliminary data.</text>
</comment>
<name>A0A9W6Q3N3_9ACTN</name>
<organism evidence="2 3">
    <name type="scientific">Kitasatospora phosalacinea</name>
    <dbReference type="NCBI Taxonomy" id="2065"/>
    <lineage>
        <taxon>Bacteria</taxon>
        <taxon>Bacillati</taxon>
        <taxon>Actinomycetota</taxon>
        <taxon>Actinomycetes</taxon>
        <taxon>Kitasatosporales</taxon>
        <taxon>Streptomycetaceae</taxon>
        <taxon>Kitasatospora</taxon>
    </lineage>
</organism>
<feature type="compositionally biased region" description="Low complexity" evidence="1">
    <location>
        <begin position="213"/>
        <end position="226"/>
    </location>
</feature>
<feature type="compositionally biased region" description="Gly residues" evidence="1">
    <location>
        <begin position="201"/>
        <end position="212"/>
    </location>
</feature>
<gene>
    <name evidence="2" type="ORF">Kpho02_18090</name>
</gene>
<dbReference type="RefSeq" id="WP_285735394.1">
    <property type="nucleotide sequence ID" value="NZ_BSSA01000004.1"/>
</dbReference>
<evidence type="ECO:0000313" key="3">
    <source>
        <dbReference type="Proteomes" id="UP001165041"/>
    </source>
</evidence>
<dbReference type="SUPFAM" id="SSF53474">
    <property type="entry name" value="alpha/beta-Hydrolases"/>
    <property type="match status" value="1"/>
</dbReference>
<evidence type="ECO:0000256" key="1">
    <source>
        <dbReference type="SAM" id="MobiDB-lite"/>
    </source>
</evidence>
<protein>
    <submittedName>
        <fullName evidence="2">Uncharacterized protein</fullName>
    </submittedName>
</protein>
<evidence type="ECO:0000313" key="2">
    <source>
        <dbReference type="EMBL" id="GLW69510.1"/>
    </source>
</evidence>
<dbReference type="Gene3D" id="3.40.50.1820">
    <property type="entry name" value="alpha/beta hydrolase"/>
    <property type="match status" value="1"/>
</dbReference>
<accession>A0A9W6Q3N3</accession>
<proteinExistence type="predicted"/>